<dbReference type="Gene3D" id="1.10.10.370">
    <property type="entry name" value="DsrC-like protein, C-terminal domain"/>
    <property type="match status" value="1"/>
</dbReference>
<dbReference type="InterPro" id="IPR025526">
    <property type="entry name" value="DsrC-like_dom_sf"/>
</dbReference>
<keyword evidence="5" id="KW-0808">Transferase</keyword>
<dbReference type="PIRSF" id="PIRSF006223">
    <property type="entry name" value="DsrC_TusE"/>
    <property type="match status" value="1"/>
</dbReference>
<dbReference type="InterPro" id="IPR043163">
    <property type="entry name" value="DsrC-like_N"/>
</dbReference>
<dbReference type="AlphaFoldDB" id="A0A317T3H7"/>
<dbReference type="EMBL" id="PDNZ01000009">
    <property type="protein sequence ID" value="PWW81155.1"/>
    <property type="molecule type" value="Genomic_DNA"/>
</dbReference>
<dbReference type="InterPro" id="IPR042072">
    <property type="entry name" value="DsrC-like_C"/>
</dbReference>
<dbReference type="GO" id="GO:0097163">
    <property type="term" value="F:sulfur carrier activity"/>
    <property type="evidence" value="ECO:0007669"/>
    <property type="project" value="TreeGrafter"/>
</dbReference>
<comment type="subcellular location">
    <subcellularLocation>
        <location evidence="1">Cytoplasm</location>
    </subcellularLocation>
</comment>
<dbReference type="PANTHER" id="PTHR37010:SF1">
    <property type="entry name" value="SULFURTRANSFERASE TUSE"/>
    <property type="match status" value="1"/>
</dbReference>
<accession>A0A317T3H7</accession>
<dbReference type="Proteomes" id="UP000246278">
    <property type="component" value="Unassembled WGS sequence"/>
</dbReference>
<name>A0A317T3H7_9CHLB</name>
<dbReference type="Pfam" id="PF04358">
    <property type="entry name" value="DsrC"/>
    <property type="match status" value="1"/>
</dbReference>
<dbReference type="GO" id="GO:0002143">
    <property type="term" value="P:tRNA wobble position uridine thiolation"/>
    <property type="evidence" value="ECO:0007669"/>
    <property type="project" value="TreeGrafter"/>
</dbReference>
<reference evidence="6" key="1">
    <citation type="submission" date="2017-10" db="EMBL/GenBank/DDBJ databases">
        <authorList>
            <person name="Gaisin V.A."/>
            <person name="Rysina M.S."/>
            <person name="Grouzdev D.S."/>
        </authorList>
    </citation>
    <scope>NUCLEOTIDE SEQUENCE [LARGE SCALE GENOMIC DNA]</scope>
    <source>
        <strain evidence="6">V1</strain>
    </source>
</reference>
<dbReference type="GO" id="GO:0016740">
    <property type="term" value="F:transferase activity"/>
    <property type="evidence" value="ECO:0007669"/>
    <property type="project" value="UniProtKB-KW"/>
</dbReference>
<evidence type="ECO:0000313" key="6">
    <source>
        <dbReference type="Proteomes" id="UP000246278"/>
    </source>
</evidence>
<dbReference type="Gene3D" id="3.30.1420.10">
    <property type="match status" value="1"/>
</dbReference>
<proteinExistence type="inferred from homology"/>
<comment type="caution">
    <text evidence="5">The sequence shown here is derived from an EMBL/GenBank/DDBJ whole genome shotgun (WGS) entry which is preliminary data.</text>
</comment>
<evidence type="ECO:0000256" key="1">
    <source>
        <dbReference type="ARBA" id="ARBA00004496"/>
    </source>
</evidence>
<organism evidence="5 6">
    <name type="scientific">Prosthecochloris marina</name>
    <dbReference type="NCBI Taxonomy" id="2017681"/>
    <lineage>
        <taxon>Bacteria</taxon>
        <taxon>Pseudomonadati</taxon>
        <taxon>Chlorobiota</taxon>
        <taxon>Chlorobiia</taxon>
        <taxon>Chlorobiales</taxon>
        <taxon>Chlorobiaceae</taxon>
        <taxon>Prosthecochloris</taxon>
    </lineage>
</organism>
<dbReference type="OrthoDB" id="9786347at2"/>
<dbReference type="RefSeq" id="WP_110024136.1">
    <property type="nucleotide sequence ID" value="NZ_PDNZ01000009.1"/>
</dbReference>
<dbReference type="NCBIfam" id="TIGR03342">
    <property type="entry name" value="dsrC_tusE_dsvC"/>
    <property type="match status" value="1"/>
</dbReference>
<evidence type="ECO:0000313" key="5">
    <source>
        <dbReference type="EMBL" id="PWW81155.1"/>
    </source>
</evidence>
<dbReference type="InterPro" id="IPR007453">
    <property type="entry name" value="DsrC/TusE"/>
</dbReference>
<gene>
    <name evidence="5" type="ORF">CR164_11450</name>
</gene>
<keyword evidence="6" id="KW-1185">Reference proteome</keyword>
<comment type="similarity">
    <text evidence="2">Belongs to the DsrC/TusE family.</text>
</comment>
<dbReference type="SUPFAM" id="SSF69721">
    <property type="entry name" value="DsrC, the gamma subunit of dissimilatory sulfite reductase"/>
    <property type="match status" value="1"/>
</dbReference>
<evidence type="ECO:0000256" key="2">
    <source>
        <dbReference type="ARBA" id="ARBA00005718"/>
    </source>
</evidence>
<protein>
    <submittedName>
        <fullName evidence="5">Sulfurtransferase TusE</fullName>
    </submittedName>
</protein>
<dbReference type="PANTHER" id="PTHR37010">
    <property type="entry name" value="SULFURTRANSFERASE TUSE"/>
    <property type="match status" value="1"/>
</dbReference>
<feature type="active site" description="Cysteine persulfide intermediate" evidence="4">
    <location>
        <position position="110"/>
    </location>
</feature>
<keyword evidence="3" id="KW-0963">Cytoplasm</keyword>
<sequence>MGIEVNGLAIETDDDGYLVNLEDWSKDVAGKLAEAEDIEMAEEHWSVVNFLRDYYDDYQIAPAVKVLTKAIAKERGLDKKAASEFLYGLFPSGPALQACKIAGLPKPTGCV</sequence>
<evidence type="ECO:0000256" key="4">
    <source>
        <dbReference type="PIRSR" id="PIRSR006223-50"/>
    </source>
</evidence>
<dbReference type="GO" id="GO:0005737">
    <property type="term" value="C:cytoplasm"/>
    <property type="evidence" value="ECO:0007669"/>
    <property type="project" value="UniProtKB-SubCell"/>
</dbReference>
<evidence type="ECO:0000256" key="3">
    <source>
        <dbReference type="ARBA" id="ARBA00022490"/>
    </source>
</evidence>